<comment type="similarity">
    <text evidence="8 9">Belongs to the TRAP transporter small permease family.</text>
</comment>
<keyword evidence="7 9" id="KW-0472">Membrane</keyword>
<dbReference type="PANTHER" id="PTHR35011">
    <property type="entry name" value="2,3-DIKETO-L-GULONATE TRAP TRANSPORTER SMALL PERMEASE PROTEIN YIAM"/>
    <property type="match status" value="1"/>
</dbReference>
<comment type="caution">
    <text evidence="11">The sequence shown here is derived from an EMBL/GenBank/DDBJ whole genome shotgun (WGS) entry which is preliminary data.</text>
</comment>
<dbReference type="Proteomes" id="UP001196870">
    <property type="component" value="Unassembled WGS sequence"/>
</dbReference>
<evidence type="ECO:0000313" key="11">
    <source>
        <dbReference type="EMBL" id="MBR0662966.1"/>
    </source>
</evidence>
<keyword evidence="5 9" id="KW-0812">Transmembrane</keyword>
<evidence type="ECO:0000256" key="9">
    <source>
        <dbReference type="RuleBase" id="RU369079"/>
    </source>
</evidence>
<gene>
    <name evidence="11" type="ORF">GXW71_01235</name>
</gene>
<comment type="subcellular location">
    <subcellularLocation>
        <location evidence="1 9">Cell inner membrane</location>
        <topology evidence="1 9">Multi-pass membrane protein</topology>
    </subcellularLocation>
</comment>
<dbReference type="EMBL" id="JAAGBB010000001">
    <property type="protein sequence ID" value="MBR0662966.1"/>
    <property type="molecule type" value="Genomic_DNA"/>
</dbReference>
<name>A0ABS5ERQ4_9PROT</name>
<dbReference type="InterPro" id="IPR007387">
    <property type="entry name" value="TRAP_DctQ"/>
</dbReference>
<accession>A0ABS5ERQ4</accession>
<feature type="domain" description="Tripartite ATP-independent periplasmic transporters DctQ component" evidence="10">
    <location>
        <begin position="25"/>
        <end position="151"/>
    </location>
</feature>
<comment type="subunit">
    <text evidence="9">The complex comprises the extracytoplasmic solute receptor protein and the two transmembrane proteins.</text>
</comment>
<keyword evidence="2 9" id="KW-0813">Transport</keyword>
<reference evidence="12" key="1">
    <citation type="journal article" date="2021" name="Syst. Appl. Microbiol.">
        <title>Roseomonas hellenica sp. nov., isolated from roots of wild-growing Alkanna tinctoria.</title>
        <authorList>
            <person name="Rat A."/>
            <person name="Naranjo H.D."/>
            <person name="Lebbe L."/>
            <person name="Cnockaert M."/>
            <person name="Krigas N."/>
            <person name="Grigoriadou K."/>
            <person name="Maloupa E."/>
            <person name="Willems A."/>
        </authorList>
    </citation>
    <scope>NUCLEOTIDE SEQUENCE [LARGE SCALE GENOMIC DNA]</scope>
    <source>
        <strain evidence="12">LMG 31523</strain>
    </source>
</reference>
<evidence type="ECO:0000256" key="2">
    <source>
        <dbReference type="ARBA" id="ARBA00022448"/>
    </source>
</evidence>
<evidence type="ECO:0000256" key="6">
    <source>
        <dbReference type="ARBA" id="ARBA00022989"/>
    </source>
</evidence>
<comment type="function">
    <text evidence="9">Part of the tripartite ATP-independent periplasmic (TRAP) transport system.</text>
</comment>
<evidence type="ECO:0000256" key="5">
    <source>
        <dbReference type="ARBA" id="ARBA00022692"/>
    </source>
</evidence>
<dbReference type="InterPro" id="IPR055348">
    <property type="entry name" value="DctQ"/>
</dbReference>
<evidence type="ECO:0000256" key="8">
    <source>
        <dbReference type="ARBA" id="ARBA00038436"/>
    </source>
</evidence>
<evidence type="ECO:0000256" key="4">
    <source>
        <dbReference type="ARBA" id="ARBA00022519"/>
    </source>
</evidence>
<organism evidence="11 12">
    <name type="scientific">Plastoroseomonas hellenica</name>
    <dbReference type="NCBI Taxonomy" id="2687306"/>
    <lineage>
        <taxon>Bacteria</taxon>
        <taxon>Pseudomonadati</taxon>
        <taxon>Pseudomonadota</taxon>
        <taxon>Alphaproteobacteria</taxon>
        <taxon>Acetobacterales</taxon>
        <taxon>Acetobacteraceae</taxon>
        <taxon>Plastoroseomonas</taxon>
    </lineage>
</organism>
<evidence type="ECO:0000256" key="3">
    <source>
        <dbReference type="ARBA" id="ARBA00022475"/>
    </source>
</evidence>
<feature type="transmembrane region" description="Helical" evidence="9">
    <location>
        <begin position="120"/>
        <end position="142"/>
    </location>
</feature>
<feature type="transmembrane region" description="Helical" evidence="9">
    <location>
        <begin position="87"/>
        <end position="108"/>
    </location>
</feature>
<feature type="transmembrane region" description="Helical" evidence="9">
    <location>
        <begin position="43"/>
        <end position="66"/>
    </location>
</feature>
<proteinExistence type="inferred from homology"/>
<keyword evidence="3" id="KW-1003">Cell membrane</keyword>
<dbReference type="PANTHER" id="PTHR35011:SF11">
    <property type="entry name" value="TRAP TRANSPORTER SMALL PERMEASE PROTEIN"/>
    <property type="match status" value="1"/>
</dbReference>
<evidence type="ECO:0000259" key="10">
    <source>
        <dbReference type="Pfam" id="PF04290"/>
    </source>
</evidence>
<evidence type="ECO:0000256" key="1">
    <source>
        <dbReference type="ARBA" id="ARBA00004429"/>
    </source>
</evidence>
<sequence length="160" mass="17438">MMRLLGKALRYPDEAIGAAALLVTVGAVTWGVITRYITAQPAVWASEVAGIAFAWLTFFGASACFRHRAHPSIDMLVARLPTGPQRAVRLAVDLLVAVFLGYFAWIGLHFSVAAWDNPTAVLRLPMTVVYGPITVATLMMLARHLANLRRPLPIVERAMA</sequence>
<keyword evidence="4 9" id="KW-0997">Cell inner membrane</keyword>
<evidence type="ECO:0000256" key="7">
    <source>
        <dbReference type="ARBA" id="ARBA00023136"/>
    </source>
</evidence>
<keyword evidence="12" id="KW-1185">Reference proteome</keyword>
<evidence type="ECO:0000313" key="12">
    <source>
        <dbReference type="Proteomes" id="UP001196870"/>
    </source>
</evidence>
<keyword evidence="6 9" id="KW-1133">Transmembrane helix</keyword>
<feature type="transmembrane region" description="Helical" evidence="9">
    <location>
        <begin position="15"/>
        <end position="37"/>
    </location>
</feature>
<dbReference type="Pfam" id="PF04290">
    <property type="entry name" value="DctQ"/>
    <property type="match status" value="1"/>
</dbReference>
<protein>
    <recommendedName>
        <fullName evidence="9">TRAP transporter small permease protein</fullName>
    </recommendedName>
</protein>